<dbReference type="Proteomes" id="UP000215902">
    <property type="component" value="Unassembled WGS sequence"/>
</dbReference>
<evidence type="ECO:0000256" key="4">
    <source>
        <dbReference type="ARBA" id="ARBA00023040"/>
    </source>
</evidence>
<evidence type="ECO:0000256" key="1">
    <source>
        <dbReference type="ARBA" id="ARBA00004141"/>
    </source>
</evidence>
<comment type="similarity">
    <text evidence="8">Belongs to the G-protein coupled receptor 1 family.</text>
</comment>
<feature type="domain" description="G-protein coupled receptors family 1 profile" evidence="10">
    <location>
        <begin position="126"/>
        <end position="431"/>
    </location>
</feature>
<dbReference type="STRING" id="282301.A0A267FL59"/>
<organism evidence="11 12">
    <name type="scientific">Macrostomum lignano</name>
    <dbReference type="NCBI Taxonomy" id="282301"/>
    <lineage>
        <taxon>Eukaryota</taxon>
        <taxon>Metazoa</taxon>
        <taxon>Spiralia</taxon>
        <taxon>Lophotrochozoa</taxon>
        <taxon>Platyhelminthes</taxon>
        <taxon>Rhabditophora</taxon>
        <taxon>Macrostomorpha</taxon>
        <taxon>Macrostomida</taxon>
        <taxon>Macrostomidae</taxon>
        <taxon>Macrostomum</taxon>
    </lineage>
</organism>
<dbReference type="Pfam" id="PF00001">
    <property type="entry name" value="7tm_1"/>
    <property type="match status" value="1"/>
</dbReference>
<reference evidence="11 12" key="1">
    <citation type="submission" date="2017-06" db="EMBL/GenBank/DDBJ databases">
        <title>A platform for efficient transgenesis in Macrostomum lignano, a flatworm model organism for stem cell research.</title>
        <authorList>
            <person name="Berezikov E."/>
        </authorList>
    </citation>
    <scope>NUCLEOTIDE SEQUENCE [LARGE SCALE GENOMIC DNA]</scope>
    <source>
        <strain evidence="11">DV1</strain>
        <tissue evidence="11">Whole organism</tissue>
    </source>
</reference>
<name>A0A267FL59_9PLAT</name>
<dbReference type="SUPFAM" id="SSF81321">
    <property type="entry name" value="Family A G protein-coupled receptor-like"/>
    <property type="match status" value="1"/>
</dbReference>
<evidence type="ECO:0000256" key="9">
    <source>
        <dbReference type="SAM" id="Phobius"/>
    </source>
</evidence>
<gene>
    <name evidence="11" type="ORF">BOX15_Mlig023514g1</name>
</gene>
<dbReference type="PANTHER" id="PTHR24235:SF12">
    <property type="entry name" value="G-PROTEIN COUPLED RECEPTORS FAMILY 1 PROFILE DOMAIN-CONTAINING PROTEIN"/>
    <property type="match status" value="1"/>
</dbReference>
<dbReference type="InterPro" id="IPR000276">
    <property type="entry name" value="GPCR_Rhodpsn"/>
</dbReference>
<feature type="transmembrane region" description="Helical" evidence="9">
    <location>
        <begin position="240"/>
        <end position="264"/>
    </location>
</feature>
<feature type="transmembrane region" description="Helical" evidence="9">
    <location>
        <begin position="304"/>
        <end position="327"/>
    </location>
</feature>
<feature type="transmembrane region" description="Helical" evidence="9">
    <location>
        <begin position="108"/>
        <end position="134"/>
    </location>
</feature>
<dbReference type="Gene3D" id="1.20.1070.10">
    <property type="entry name" value="Rhodopsin 7-helix transmembrane proteins"/>
    <property type="match status" value="1"/>
</dbReference>
<comment type="subcellular location">
    <subcellularLocation>
        <location evidence="1">Membrane</location>
        <topology evidence="1">Multi-pass membrane protein</topology>
    </subcellularLocation>
</comment>
<keyword evidence="2 8" id="KW-0812">Transmembrane</keyword>
<feature type="transmembrane region" description="Helical" evidence="9">
    <location>
        <begin position="155"/>
        <end position="175"/>
    </location>
</feature>
<accession>A0A267FL59</accession>
<dbReference type="EMBL" id="NIVC01000944">
    <property type="protein sequence ID" value="PAA74501.1"/>
    <property type="molecule type" value="Genomic_DNA"/>
</dbReference>
<evidence type="ECO:0000256" key="7">
    <source>
        <dbReference type="ARBA" id="ARBA00023224"/>
    </source>
</evidence>
<evidence type="ECO:0000256" key="8">
    <source>
        <dbReference type="RuleBase" id="RU000688"/>
    </source>
</evidence>
<dbReference type="PROSITE" id="PS00237">
    <property type="entry name" value="G_PROTEIN_RECEP_F1_1"/>
    <property type="match status" value="1"/>
</dbReference>
<keyword evidence="7 8" id="KW-0807">Transducer</keyword>
<dbReference type="GO" id="GO:0016020">
    <property type="term" value="C:membrane"/>
    <property type="evidence" value="ECO:0007669"/>
    <property type="project" value="UniProtKB-SubCell"/>
</dbReference>
<keyword evidence="5 9" id="KW-0472">Membrane</keyword>
<keyword evidence="3 9" id="KW-1133">Transmembrane helix</keyword>
<dbReference type="GO" id="GO:0004930">
    <property type="term" value="F:G protein-coupled receptor activity"/>
    <property type="evidence" value="ECO:0007669"/>
    <property type="project" value="UniProtKB-KW"/>
</dbReference>
<evidence type="ECO:0000256" key="2">
    <source>
        <dbReference type="ARBA" id="ARBA00022692"/>
    </source>
</evidence>
<protein>
    <recommendedName>
        <fullName evidence="10">G-protein coupled receptors family 1 profile domain-containing protein</fullName>
    </recommendedName>
</protein>
<sequence>RLHFQSSLFPIGQGRGFIYKHMRGCIGDVNPDQLRKSSSPYECHQNSDKMLRINQTADPCLSQLLQRRSHPMDALYLYYLCRNDTNYTSAFVELRTSWEQLLVRELPWLVGLLFASGLLALLGAIGNGLVVIRACRRGGPRIRGRQQRCPRRRQLFVLNLALSDLVLCTVTQPVNALRLLQDHVSWPLGTAVCKLANWLTGLNLFVSTFSITAIALDRFRTIVRPDRRLSGSGSTGSSTLLQPLSVPAIWLAAAGLASPLLWFASVAENQALMMQQPQQPQQPIGRMLLCGEAVSSRAGRATKLAFSLATLLLQYLLPLATVVAAYCRIHTRLRLKLRYRRESSQQSSAYQMQRLLLERRRNRRSNCRLAAIACIFALAWLPLALFNIANDLQLLLPTAKLISRRQVPIQIVQSASLLLILASACANPLLYGLLSVRQWSHRRHSQQQPPSPTRAAVTGQNLSPLQRRQETAICSPELQDGSRGANATHRELLLGWPDEAMISIQQNEAGDFARMMEEIPDSELHVHASDRISLLAEESQPEAWYHPDVTAWIDEDE</sequence>
<keyword evidence="4 8" id="KW-0297">G-protein coupled receptor</keyword>
<evidence type="ECO:0000313" key="11">
    <source>
        <dbReference type="EMBL" id="PAA74501.1"/>
    </source>
</evidence>
<dbReference type="PANTHER" id="PTHR24235">
    <property type="entry name" value="NEUROPEPTIDE Y RECEPTOR"/>
    <property type="match status" value="1"/>
</dbReference>
<evidence type="ECO:0000256" key="3">
    <source>
        <dbReference type="ARBA" id="ARBA00022989"/>
    </source>
</evidence>
<feature type="transmembrane region" description="Helical" evidence="9">
    <location>
        <begin position="369"/>
        <end position="389"/>
    </location>
</feature>
<evidence type="ECO:0000256" key="6">
    <source>
        <dbReference type="ARBA" id="ARBA00023170"/>
    </source>
</evidence>
<feature type="transmembrane region" description="Helical" evidence="9">
    <location>
        <begin position="195"/>
        <end position="219"/>
    </location>
</feature>
<evidence type="ECO:0000313" key="12">
    <source>
        <dbReference type="Proteomes" id="UP000215902"/>
    </source>
</evidence>
<dbReference type="AlphaFoldDB" id="A0A267FL59"/>
<keyword evidence="6 8" id="KW-0675">Receptor</keyword>
<evidence type="ECO:0000256" key="5">
    <source>
        <dbReference type="ARBA" id="ARBA00023136"/>
    </source>
</evidence>
<keyword evidence="12" id="KW-1185">Reference proteome</keyword>
<dbReference type="OrthoDB" id="9046662at2759"/>
<dbReference type="PROSITE" id="PS50262">
    <property type="entry name" value="G_PROTEIN_RECEP_F1_2"/>
    <property type="match status" value="1"/>
</dbReference>
<evidence type="ECO:0000259" key="10">
    <source>
        <dbReference type="PROSITE" id="PS50262"/>
    </source>
</evidence>
<proteinExistence type="inferred from homology"/>
<dbReference type="InterPro" id="IPR017452">
    <property type="entry name" value="GPCR_Rhodpsn_7TM"/>
</dbReference>
<comment type="caution">
    <text evidence="11">The sequence shown here is derived from an EMBL/GenBank/DDBJ whole genome shotgun (WGS) entry which is preliminary data.</text>
</comment>
<feature type="non-terminal residue" evidence="11">
    <location>
        <position position="1"/>
    </location>
</feature>
<dbReference type="PRINTS" id="PR00237">
    <property type="entry name" value="GPCRRHODOPSN"/>
</dbReference>
<feature type="transmembrane region" description="Helical" evidence="9">
    <location>
        <begin position="409"/>
        <end position="434"/>
    </location>
</feature>